<organism evidence="1 2">
    <name type="scientific">Araneus ventricosus</name>
    <name type="common">Orbweaver spider</name>
    <name type="synonym">Epeira ventricosa</name>
    <dbReference type="NCBI Taxonomy" id="182803"/>
    <lineage>
        <taxon>Eukaryota</taxon>
        <taxon>Metazoa</taxon>
        <taxon>Ecdysozoa</taxon>
        <taxon>Arthropoda</taxon>
        <taxon>Chelicerata</taxon>
        <taxon>Arachnida</taxon>
        <taxon>Araneae</taxon>
        <taxon>Araneomorphae</taxon>
        <taxon>Entelegynae</taxon>
        <taxon>Araneoidea</taxon>
        <taxon>Araneidae</taxon>
        <taxon>Araneus</taxon>
    </lineage>
</organism>
<evidence type="ECO:0000313" key="2">
    <source>
        <dbReference type="Proteomes" id="UP000499080"/>
    </source>
</evidence>
<gene>
    <name evidence="1" type="ORF">AVEN_18264_1</name>
</gene>
<comment type="caution">
    <text evidence="1">The sequence shown here is derived from an EMBL/GenBank/DDBJ whole genome shotgun (WGS) entry which is preliminary data.</text>
</comment>
<keyword evidence="2" id="KW-1185">Reference proteome</keyword>
<dbReference type="EMBL" id="BGPR01000019">
    <property type="protein sequence ID" value="GBL79743.1"/>
    <property type="molecule type" value="Genomic_DNA"/>
</dbReference>
<protein>
    <submittedName>
        <fullName evidence="1">Uncharacterized protein</fullName>
    </submittedName>
</protein>
<dbReference type="Proteomes" id="UP000499080">
    <property type="component" value="Unassembled WGS sequence"/>
</dbReference>
<proteinExistence type="predicted"/>
<evidence type="ECO:0000313" key="1">
    <source>
        <dbReference type="EMBL" id="GBL79743.1"/>
    </source>
</evidence>
<sequence length="125" mass="14367">MATLYFGLDWIQIAILNNGQMMRTAIAVHNPWPWNILWSDKVHFTLDGAVNTQNCRVWGTASPNVVHEHSLHPDYITEFCDFTALFMAFKGVALRMPVTATFFTRKSFLSYKNESVDCLENTVFM</sequence>
<accession>A0A4Y2AIT2</accession>
<reference evidence="1 2" key="1">
    <citation type="journal article" date="2019" name="Sci. Rep.">
        <title>Orb-weaving spider Araneus ventricosus genome elucidates the spidroin gene catalogue.</title>
        <authorList>
            <person name="Kono N."/>
            <person name="Nakamura H."/>
            <person name="Ohtoshi R."/>
            <person name="Moran D.A.P."/>
            <person name="Shinohara A."/>
            <person name="Yoshida Y."/>
            <person name="Fujiwara M."/>
            <person name="Mori M."/>
            <person name="Tomita M."/>
            <person name="Arakawa K."/>
        </authorList>
    </citation>
    <scope>NUCLEOTIDE SEQUENCE [LARGE SCALE GENOMIC DNA]</scope>
</reference>
<name>A0A4Y2AIT2_ARAVE</name>
<dbReference type="AlphaFoldDB" id="A0A4Y2AIT2"/>